<evidence type="ECO:0000256" key="11">
    <source>
        <dbReference type="ARBA" id="ARBA00054862"/>
    </source>
</evidence>
<feature type="transmembrane region" description="Helical" evidence="12">
    <location>
        <begin position="226"/>
        <end position="245"/>
    </location>
</feature>
<reference evidence="15" key="1">
    <citation type="journal article" date="2014" name="Int. J. Syst. Evol. Microbiol.">
        <title>Complete genome sequence of Corynebacterium casei LMG S-19264T (=DSM 44701T), isolated from a smear-ripened cheese.</title>
        <authorList>
            <consortium name="US DOE Joint Genome Institute (JGI-PGF)"/>
            <person name="Walter F."/>
            <person name="Albersmeier A."/>
            <person name="Kalinowski J."/>
            <person name="Ruckert C."/>
        </authorList>
    </citation>
    <scope>NUCLEOTIDE SEQUENCE</scope>
    <source>
        <strain evidence="15">JCM 4059</strain>
    </source>
</reference>
<feature type="transmembrane region" description="Helical" evidence="12">
    <location>
        <begin position="286"/>
        <end position="307"/>
    </location>
</feature>
<comment type="function">
    <text evidence="11">Involved in the uptake of ammonium/ammonia (NH(4)(+)/NH(3)).</text>
</comment>
<feature type="transmembrane region" description="Helical" evidence="12">
    <location>
        <begin position="153"/>
        <end position="173"/>
    </location>
</feature>
<dbReference type="SUPFAM" id="SSF111352">
    <property type="entry name" value="Ammonium transporter"/>
    <property type="match status" value="1"/>
</dbReference>
<keyword evidence="16" id="KW-1185">Reference proteome</keyword>
<evidence type="ECO:0000313" key="15">
    <source>
        <dbReference type="EMBL" id="GHF49464.1"/>
    </source>
</evidence>
<evidence type="ECO:0000256" key="4">
    <source>
        <dbReference type="ARBA" id="ARBA00022448"/>
    </source>
</evidence>
<dbReference type="PANTHER" id="PTHR43029">
    <property type="entry name" value="AMMONIUM TRANSPORTER MEP2"/>
    <property type="match status" value="1"/>
</dbReference>
<dbReference type="EMBL" id="BNBD01000006">
    <property type="protein sequence ID" value="GHF49464.1"/>
    <property type="molecule type" value="Genomic_DNA"/>
</dbReference>
<dbReference type="InterPro" id="IPR001905">
    <property type="entry name" value="Ammonium_transpt"/>
</dbReference>
<comment type="subunit">
    <text evidence="3">Homotrimer.</text>
</comment>
<dbReference type="PANTHER" id="PTHR43029:SF10">
    <property type="entry name" value="AMMONIUM TRANSPORTER MEP2"/>
    <property type="match status" value="1"/>
</dbReference>
<dbReference type="InterPro" id="IPR024041">
    <property type="entry name" value="NH4_transpt_AmtB-like_dom"/>
</dbReference>
<dbReference type="Gene3D" id="1.10.3430.10">
    <property type="entry name" value="Ammonium transporter AmtB like domains"/>
    <property type="match status" value="1"/>
</dbReference>
<accession>A0A919B399</accession>
<feature type="transmembrane region" description="Helical" evidence="12">
    <location>
        <begin position="372"/>
        <end position="392"/>
    </location>
</feature>
<keyword evidence="7 12" id="KW-1133">Transmembrane helix</keyword>
<feature type="region of interest" description="Disordered" evidence="13">
    <location>
        <begin position="474"/>
        <end position="495"/>
    </location>
</feature>
<keyword evidence="8 12" id="KW-0472">Membrane</keyword>
<evidence type="ECO:0000256" key="5">
    <source>
        <dbReference type="ARBA" id="ARBA00022475"/>
    </source>
</evidence>
<evidence type="ECO:0000256" key="7">
    <source>
        <dbReference type="ARBA" id="ARBA00022989"/>
    </source>
</evidence>
<gene>
    <name evidence="15" type="ORF">GCM10010218_33420</name>
</gene>
<keyword evidence="5" id="KW-1003">Cell membrane</keyword>
<evidence type="ECO:0000259" key="14">
    <source>
        <dbReference type="Pfam" id="PF00909"/>
    </source>
</evidence>
<evidence type="ECO:0000313" key="16">
    <source>
        <dbReference type="Proteomes" id="UP000638313"/>
    </source>
</evidence>
<feature type="transmembrane region" description="Helical" evidence="12">
    <location>
        <begin position="340"/>
        <end position="360"/>
    </location>
</feature>
<comment type="similarity">
    <text evidence="2 12">Belongs to the ammonia transporter channel (TC 1.A.11.2) family.</text>
</comment>
<organism evidence="15 16">
    <name type="scientific">Streptomyces mashuensis</name>
    <dbReference type="NCBI Taxonomy" id="33904"/>
    <lineage>
        <taxon>Bacteria</taxon>
        <taxon>Bacillati</taxon>
        <taxon>Actinomycetota</taxon>
        <taxon>Actinomycetes</taxon>
        <taxon>Kitasatosporales</taxon>
        <taxon>Streptomycetaceae</taxon>
        <taxon>Streptomyces</taxon>
    </lineage>
</organism>
<dbReference type="InterPro" id="IPR018047">
    <property type="entry name" value="Ammonium_transpt_CS"/>
</dbReference>
<sequence>MRSPPRNTPDAIVTAVKHPSALTETPLRQPRGHTAHSTTAHRPPARTGSRGRRREETDVNGADTAFVLISAALVMLMTPALAFFYGGMVRVKSVLNMLMMSFVSLGVVSVLWVLYGYALAFGDDTGAGLLGDFAHLGFKGITPETLTGGKEGIPVFAFALFQLMFAVITPALMSGALADRVKFSAWTLFITLWVSVVYFPVAHWVWQADGWLFKLKVIDFAGGTAVHINAGIGALAAVLVVGKRAGFGKDPMRPHSLPLVVLGAGLLWFGWFGFNAGSALAANGTAANMAMNTQVATGAAMLGWLAYERIRHGAFTTLGAASGAVAGLVAITPSGAAVDAFGAILIGLVAGALCSWAVSWKFRLGYDDSLDVVGVHLVGGVAGTLLVGLLATDGGGLVQLGRQAVGAFSVMAYSFTVSWLLAKLVDRTIGFRATEDEETGGVDQAYHAETAYDFSAVGAPAAARASAVTSTPVMSRKAGKAGTTNSTTTDKKVDA</sequence>
<dbReference type="GO" id="GO:0005886">
    <property type="term" value="C:plasma membrane"/>
    <property type="evidence" value="ECO:0007669"/>
    <property type="project" value="UniProtKB-SubCell"/>
</dbReference>
<comment type="caution">
    <text evidence="15">The sequence shown here is derived from an EMBL/GenBank/DDBJ whole genome shotgun (WGS) entry which is preliminary data.</text>
</comment>
<dbReference type="NCBIfam" id="TIGR00836">
    <property type="entry name" value="amt"/>
    <property type="match status" value="1"/>
</dbReference>
<feature type="transmembrane region" description="Helical" evidence="12">
    <location>
        <begin position="97"/>
        <end position="120"/>
    </location>
</feature>
<evidence type="ECO:0000256" key="3">
    <source>
        <dbReference type="ARBA" id="ARBA00011233"/>
    </source>
</evidence>
<name>A0A919B399_9ACTN</name>
<dbReference type="PROSITE" id="PS01219">
    <property type="entry name" value="AMMONIUM_TRANSP"/>
    <property type="match status" value="1"/>
</dbReference>
<dbReference type="FunFam" id="1.10.3430.10:FF:000007">
    <property type="entry name" value="Ammonium transporter"/>
    <property type="match status" value="1"/>
</dbReference>
<evidence type="ECO:0000256" key="8">
    <source>
        <dbReference type="ARBA" id="ARBA00023136"/>
    </source>
</evidence>
<evidence type="ECO:0000256" key="10">
    <source>
        <dbReference type="ARBA" id="ARBA00050025"/>
    </source>
</evidence>
<dbReference type="Pfam" id="PF00909">
    <property type="entry name" value="Ammonium_transp"/>
    <property type="match status" value="1"/>
</dbReference>
<evidence type="ECO:0000256" key="9">
    <source>
        <dbReference type="ARBA" id="ARBA00023177"/>
    </source>
</evidence>
<keyword evidence="9 12" id="KW-0924">Ammonia transport</keyword>
<feature type="transmembrane region" description="Helical" evidence="12">
    <location>
        <begin position="185"/>
        <end position="206"/>
    </location>
</feature>
<comment type="subcellular location">
    <subcellularLocation>
        <location evidence="1 12">Cell membrane</location>
        <topology evidence="1 12">Multi-pass membrane protein</topology>
    </subcellularLocation>
</comment>
<evidence type="ECO:0000256" key="1">
    <source>
        <dbReference type="ARBA" id="ARBA00004651"/>
    </source>
</evidence>
<evidence type="ECO:0000256" key="6">
    <source>
        <dbReference type="ARBA" id="ARBA00022692"/>
    </source>
</evidence>
<feature type="transmembrane region" description="Helical" evidence="12">
    <location>
        <begin position="314"/>
        <end position="334"/>
    </location>
</feature>
<protein>
    <recommendedName>
        <fullName evidence="10 12">Ammonium transporter</fullName>
    </recommendedName>
</protein>
<dbReference type="AlphaFoldDB" id="A0A919B399"/>
<evidence type="ECO:0000256" key="12">
    <source>
        <dbReference type="RuleBase" id="RU362002"/>
    </source>
</evidence>
<feature type="transmembrane region" description="Helical" evidence="12">
    <location>
        <begin position="257"/>
        <end position="274"/>
    </location>
</feature>
<evidence type="ECO:0000256" key="13">
    <source>
        <dbReference type="SAM" id="MobiDB-lite"/>
    </source>
</evidence>
<feature type="region of interest" description="Disordered" evidence="13">
    <location>
        <begin position="1"/>
        <end position="57"/>
    </location>
</feature>
<keyword evidence="6 12" id="KW-0812">Transmembrane</keyword>
<feature type="domain" description="Ammonium transporter AmtB-like" evidence="14">
    <location>
        <begin position="65"/>
        <end position="452"/>
    </location>
</feature>
<keyword evidence="4 12" id="KW-0813">Transport</keyword>
<feature type="transmembrane region" description="Helical" evidence="12">
    <location>
        <begin position="65"/>
        <end position="85"/>
    </location>
</feature>
<dbReference type="GO" id="GO:0008519">
    <property type="term" value="F:ammonium channel activity"/>
    <property type="evidence" value="ECO:0007669"/>
    <property type="project" value="InterPro"/>
</dbReference>
<dbReference type="Proteomes" id="UP000638313">
    <property type="component" value="Unassembled WGS sequence"/>
</dbReference>
<dbReference type="InterPro" id="IPR029020">
    <property type="entry name" value="Ammonium/urea_transptr"/>
</dbReference>
<proteinExistence type="inferred from homology"/>
<feature type="transmembrane region" description="Helical" evidence="12">
    <location>
        <begin position="404"/>
        <end position="422"/>
    </location>
</feature>
<reference evidence="15" key="2">
    <citation type="submission" date="2020-09" db="EMBL/GenBank/DDBJ databases">
        <authorList>
            <person name="Sun Q."/>
            <person name="Ohkuma M."/>
        </authorList>
    </citation>
    <scope>NUCLEOTIDE SEQUENCE</scope>
    <source>
        <strain evidence="15">JCM 4059</strain>
    </source>
</reference>
<evidence type="ECO:0000256" key="2">
    <source>
        <dbReference type="ARBA" id="ARBA00005887"/>
    </source>
</evidence>